<dbReference type="AlphaFoldDB" id="A0A8S1YHH7"/>
<evidence type="ECO:0000313" key="1">
    <source>
        <dbReference type="EMBL" id="CAD8214046.1"/>
    </source>
</evidence>
<accession>A0A8S1YHH7</accession>
<organism evidence="1 2">
    <name type="scientific">Paramecium pentaurelia</name>
    <dbReference type="NCBI Taxonomy" id="43138"/>
    <lineage>
        <taxon>Eukaryota</taxon>
        <taxon>Sar</taxon>
        <taxon>Alveolata</taxon>
        <taxon>Ciliophora</taxon>
        <taxon>Intramacronucleata</taxon>
        <taxon>Oligohymenophorea</taxon>
        <taxon>Peniculida</taxon>
        <taxon>Parameciidae</taxon>
        <taxon>Paramecium</taxon>
    </lineage>
</organism>
<dbReference type="EMBL" id="CAJJDO010000194">
    <property type="protein sequence ID" value="CAD8214046.1"/>
    <property type="molecule type" value="Genomic_DNA"/>
</dbReference>
<name>A0A8S1YHH7_9CILI</name>
<protein>
    <submittedName>
        <fullName evidence="1">Uncharacterized protein</fullName>
    </submittedName>
</protein>
<dbReference type="Proteomes" id="UP000689195">
    <property type="component" value="Unassembled WGS sequence"/>
</dbReference>
<evidence type="ECO:0000313" key="2">
    <source>
        <dbReference type="Proteomes" id="UP000689195"/>
    </source>
</evidence>
<proteinExistence type="predicted"/>
<keyword evidence="2" id="KW-1185">Reference proteome</keyword>
<gene>
    <name evidence="1" type="ORF">PPENT_87.1.T1940018</name>
</gene>
<comment type="caution">
    <text evidence="1">The sequence shown here is derived from an EMBL/GenBank/DDBJ whole genome shotgun (WGS) entry which is preliminary data.</text>
</comment>
<sequence>MYQKDNQFNHKIGVIFYYQSYFYIHNIFHRIFVKIQKSLLVSDFRKLDQQNDLNYTEKGIVKMYIIDIYIPHVNKQKITFQMAKYSDKNINYTFNLKDYMEFVKQCLLMESCESGKKMIKMHVNQLKINVIRIKINFYVKHIHIKLILLKQEVVRILKLGIIRKFIYVTIINNNVFQWILILLNQDIVTQRQLSLIDGIQIQVHVFFM</sequence>
<reference evidence="1" key="1">
    <citation type="submission" date="2021-01" db="EMBL/GenBank/DDBJ databases">
        <authorList>
            <consortium name="Genoscope - CEA"/>
            <person name="William W."/>
        </authorList>
    </citation>
    <scope>NUCLEOTIDE SEQUENCE</scope>
</reference>